<dbReference type="InterPro" id="IPR008166">
    <property type="entry name" value="Glyco_transf_92"/>
</dbReference>
<evidence type="ECO:0000256" key="1">
    <source>
        <dbReference type="ARBA" id="ARBA00004167"/>
    </source>
</evidence>
<keyword evidence="6 8" id="KW-1133">Transmembrane helix</keyword>
<comment type="similarity">
    <text evidence="2 8">Belongs to the glycosyltransferase 92 family.</text>
</comment>
<name>A0A2I0M3Q2_COLLI</name>
<evidence type="ECO:0000256" key="4">
    <source>
        <dbReference type="ARBA" id="ARBA00022679"/>
    </source>
</evidence>
<dbReference type="Pfam" id="PF01697">
    <property type="entry name" value="Glyco_transf_92"/>
    <property type="match status" value="1"/>
</dbReference>
<dbReference type="InterPro" id="IPR029044">
    <property type="entry name" value="Nucleotide-diphossugar_trans"/>
</dbReference>
<dbReference type="GO" id="GO:0005737">
    <property type="term" value="C:cytoplasm"/>
    <property type="evidence" value="ECO:0007669"/>
    <property type="project" value="TreeGrafter"/>
</dbReference>
<dbReference type="AlphaFoldDB" id="A0A2I0M3Q2"/>
<proteinExistence type="inferred from homology"/>
<feature type="transmembrane region" description="Helical" evidence="8">
    <location>
        <begin position="9"/>
        <end position="27"/>
    </location>
</feature>
<dbReference type="EC" id="2.4.1.-" evidence="8"/>
<evidence type="ECO:0000256" key="8">
    <source>
        <dbReference type="RuleBase" id="RU366017"/>
    </source>
</evidence>
<keyword evidence="10" id="KW-1185">Reference proteome</keyword>
<evidence type="ECO:0000256" key="6">
    <source>
        <dbReference type="ARBA" id="ARBA00022989"/>
    </source>
</evidence>
<evidence type="ECO:0000313" key="10">
    <source>
        <dbReference type="Proteomes" id="UP000053872"/>
    </source>
</evidence>
<dbReference type="EMBL" id="AKCR02000043">
    <property type="protein sequence ID" value="PKK24293.1"/>
    <property type="molecule type" value="Genomic_DNA"/>
</dbReference>
<dbReference type="GO" id="GO:0016757">
    <property type="term" value="F:glycosyltransferase activity"/>
    <property type="evidence" value="ECO:0007669"/>
    <property type="project" value="UniProtKB-UniRule"/>
</dbReference>
<organism evidence="9 10">
    <name type="scientific">Columba livia</name>
    <name type="common">Rock dove</name>
    <dbReference type="NCBI Taxonomy" id="8932"/>
    <lineage>
        <taxon>Eukaryota</taxon>
        <taxon>Metazoa</taxon>
        <taxon>Chordata</taxon>
        <taxon>Craniata</taxon>
        <taxon>Vertebrata</taxon>
        <taxon>Euteleostomi</taxon>
        <taxon>Archelosauria</taxon>
        <taxon>Archosauria</taxon>
        <taxon>Dinosauria</taxon>
        <taxon>Saurischia</taxon>
        <taxon>Theropoda</taxon>
        <taxon>Coelurosauria</taxon>
        <taxon>Aves</taxon>
        <taxon>Neognathae</taxon>
        <taxon>Neoaves</taxon>
        <taxon>Columbimorphae</taxon>
        <taxon>Columbiformes</taxon>
        <taxon>Columbidae</taxon>
        <taxon>Columba</taxon>
    </lineage>
</organism>
<evidence type="ECO:0000256" key="5">
    <source>
        <dbReference type="ARBA" id="ARBA00022692"/>
    </source>
</evidence>
<dbReference type="Proteomes" id="UP000053872">
    <property type="component" value="Unassembled WGS sequence"/>
</dbReference>
<accession>A0A2I0M3Q2</accession>
<comment type="subcellular location">
    <subcellularLocation>
        <location evidence="1">Membrane</location>
        <topology evidence="1">Single-pass membrane protein</topology>
    </subcellularLocation>
</comment>
<dbReference type="SUPFAM" id="SSF53448">
    <property type="entry name" value="Nucleotide-diphospho-sugar transferases"/>
    <property type="match status" value="1"/>
</dbReference>
<protein>
    <recommendedName>
        <fullName evidence="8">Glycosyltransferase family 92 protein</fullName>
        <ecNumber evidence="8">2.4.1.-</ecNumber>
    </recommendedName>
</protein>
<evidence type="ECO:0000256" key="7">
    <source>
        <dbReference type="ARBA" id="ARBA00023136"/>
    </source>
</evidence>
<evidence type="ECO:0000256" key="2">
    <source>
        <dbReference type="ARBA" id="ARBA00007647"/>
    </source>
</evidence>
<dbReference type="GO" id="GO:0016020">
    <property type="term" value="C:membrane"/>
    <property type="evidence" value="ECO:0007669"/>
    <property type="project" value="UniProtKB-SubCell"/>
</dbReference>
<keyword evidence="7 8" id="KW-0472">Membrane</keyword>
<evidence type="ECO:0000256" key="3">
    <source>
        <dbReference type="ARBA" id="ARBA00022676"/>
    </source>
</evidence>
<dbReference type="PANTHER" id="PTHR21461:SF69">
    <property type="entry name" value="GLYCOSYLTRANSFERASE FAMILY 92 PROTEIN"/>
    <property type="match status" value="1"/>
</dbReference>
<keyword evidence="5 8" id="KW-0812">Transmembrane</keyword>
<comment type="caution">
    <text evidence="9">The sequence shown here is derived from an EMBL/GenBank/DDBJ whole genome shotgun (WGS) entry which is preliminary data.</text>
</comment>
<dbReference type="InParanoid" id="A0A2I0M3Q2"/>
<reference evidence="9 10" key="1">
    <citation type="journal article" date="2013" name="Science">
        <title>Genomic diversity and evolution of the head crest in the rock pigeon.</title>
        <authorList>
            <person name="Shapiro M.D."/>
            <person name="Kronenberg Z."/>
            <person name="Li C."/>
            <person name="Domyan E.T."/>
            <person name="Pan H."/>
            <person name="Campbell M."/>
            <person name="Tan H."/>
            <person name="Huff C.D."/>
            <person name="Hu H."/>
            <person name="Vickrey A.I."/>
            <person name="Nielsen S.C."/>
            <person name="Stringham S.A."/>
            <person name="Hu H."/>
            <person name="Willerslev E."/>
            <person name="Gilbert M.T."/>
            <person name="Yandell M."/>
            <person name="Zhang G."/>
            <person name="Wang J."/>
        </authorList>
    </citation>
    <scope>NUCLEOTIDE SEQUENCE [LARGE SCALE GENOMIC DNA]</scope>
    <source>
        <tissue evidence="9">Blood</tissue>
    </source>
</reference>
<evidence type="ECO:0000313" key="9">
    <source>
        <dbReference type="EMBL" id="PKK24293.1"/>
    </source>
</evidence>
<sequence>MIHCGKKHICAFVTCILISASILMYSWKDPQLQNNITRKIFQATSALPASQLCRGKPAQNVITALEDNRTFIISPYFDDRESKVTRVIGIVHHEGVKQLYCWFCCQPDGKIYVARAKIDVHSDRFGFPYGAADIVCLEPENCNPTHVSIHQSPHANIDQLPSFKIKNRKSETFSVDFTVCISAMFGNYNNVLQFIQSVEMYKILGVQKVVIYKNNCSQLMEKVLKFYMEEGTVEIIPWPINSHLKVSTKWHFSMDAKDIGYYGQITALNDCIYRNMQRSKFVVLNDADEIILPLKHLDWKAMMSSLQEQNPGAGIFLFENHIFPKTVSTPVFNISSWNRVPGVNILQHVHREPDRKEVFNPKKMIIDPRQVVQTSVHSVLRAYGNSVNVPADVALVYHCRVPLQEELPRESLIRDTALWRYNSSLITNVNKVLHQTVL</sequence>
<gene>
    <name evidence="9" type="ORF">A306_00005861</name>
</gene>
<keyword evidence="4 8" id="KW-0808">Transferase</keyword>
<dbReference type="PANTHER" id="PTHR21461">
    <property type="entry name" value="GLYCOSYLTRANSFERASE FAMILY 92 PROTEIN"/>
    <property type="match status" value="1"/>
</dbReference>
<keyword evidence="3 8" id="KW-0328">Glycosyltransferase</keyword>